<evidence type="ECO:0000313" key="6">
    <source>
        <dbReference type="RefSeq" id="XP_035824537.1"/>
    </source>
</evidence>
<feature type="compositionally biased region" description="Low complexity" evidence="2">
    <location>
        <begin position="449"/>
        <end position="461"/>
    </location>
</feature>
<accession>A0ABM1VQ45</accession>
<proteinExistence type="inferred from homology"/>
<dbReference type="RefSeq" id="XP_035824537.1">
    <property type="nucleotide sequence ID" value="XM_035968644.1"/>
</dbReference>
<protein>
    <submittedName>
        <fullName evidence="5 6">Protein FAM160B1 isoform X1</fullName>
    </submittedName>
</protein>
<evidence type="ECO:0000259" key="3">
    <source>
        <dbReference type="Pfam" id="PF19314"/>
    </source>
</evidence>
<evidence type="ECO:0000256" key="1">
    <source>
        <dbReference type="ARBA" id="ARBA00024336"/>
    </source>
</evidence>
<feature type="region of interest" description="Disordered" evidence="2">
    <location>
        <begin position="445"/>
        <end position="493"/>
    </location>
</feature>
<dbReference type="Proteomes" id="UP000694888">
    <property type="component" value="Unplaced"/>
</dbReference>
<evidence type="ECO:0000256" key="2">
    <source>
        <dbReference type="SAM" id="MobiDB-lite"/>
    </source>
</evidence>
<dbReference type="InterPro" id="IPR045669">
    <property type="entry name" value="FHIP_C"/>
</dbReference>
<organism evidence="4 6">
    <name type="scientific">Aplysia californica</name>
    <name type="common">California sea hare</name>
    <dbReference type="NCBI Taxonomy" id="6500"/>
    <lineage>
        <taxon>Eukaryota</taxon>
        <taxon>Metazoa</taxon>
        <taxon>Spiralia</taxon>
        <taxon>Lophotrochozoa</taxon>
        <taxon>Mollusca</taxon>
        <taxon>Gastropoda</taxon>
        <taxon>Heterobranchia</taxon>
        <taxon>Euthyneura</taxon>
        <taxon>Tectipleura</taxon>
        <taxon>Aplysiida</taxon>
        <taxon>Aplysioidea</taxon>
        <taxon>Aplysiidae</taxon>
        <taxon>Aplysia</taxon>
    </lineage>
</organism>
<dbReference type="PANTHER" id="PTHR21705">
    <property type="entry name" value="RAI16 PROTEIN-RELATED"/>
    <property type="match status" value="1"/>
</dbReference>
<reference evidence="5 6" key="1">
    <citation type="submission" date="2025-05" db="UniProtKB">
        <authorList>
            <consortium name="RefSeq"/>
        </authorList>
    </citation>
    <scope>IDENTIFICATION</scope>
</reference>
<feature type="compositionally biased region" description="Low complexity" evidence="2">
    <location>
        <begin position="557"/>
        <end position="589"/>
    </location>
</feature>
<dbReference type="GeneID" id="101848102"/>
<evidence type="ECO:0000313" key="5">
    <source>
        <dbReference type="RefSeq" id="XP_005093975.1"/>
    </source>
</evidence>
<dbReference type="InterPro" id="IPR016024">
    <property type="entry name" value="ARM-type_fold"/>
</dbReference>
<feature type="region of interest" description="Disordered" evidence="2">
    <location>
        <begin position="518"/>
        <end position="596"/>
    </location>
</feature>
<dbReference type="InterPro" id="IPR045668">
    <property type="entry name" value="FHIP_KELAA_motif"/>
</dbReference>
<keyword evidence="4" id="KW-1185">Reference proteome</keyword>
<feature type="compositionally biased region" description="Polar residues" evidence="2">
    <location>
        <begin position="474"/>
        <end position="491"/>
    </location>
</feature>
<dbReference type="PANTHER" id="PTHR21705:SF12">
    <property type="entry name" value="FHF COMPLEX SUBUNIT HOOK-INTERACTING PROTEIN C-TERMINAL DOMAIN-CONTAINING PROTEIN"/>
    <property type="match status" value="1"/>
</dbReference>
<dbReference type="SUPFAM" id="SSF48371">
    <property type="entry name" value="ARM repeat"/>
    <property type="match status" value="1"/>
</dbReference>
<sequence length="822" mass="91679">MMKKAMFNKFTNFLQHAVETFVPNVVPQEEFVYHWKSVTSYFVDNKDAGARIEETALPEHLTSMLRIIQEEESDLGEAGTTGVCLEYLLQHRLLETLYTLGRTDHPPGMKQIVLSFFTKLLSRISHPLLPHINVHRAVQRLVKACGETKAAPTEKEEIEFLCTVCAKIKMDPYLVNFFIENSRSSVERAATSAPRPPAAFSLVEALLALSQSEDARVSLKACEGLMLCASLPEQSAATALISHTQFCSSVSDTLCQLYDKLPTSVYPEDVEGVEAKWGFDNVIERNEQSSFAGKRHVIFFLSWLDYTDQLISVANPEVGQALAVAVHTQFFTVKLLPQLTQLSESGTIVGTTYVTKFLRTICSPALLKEFCFFLLGSDRDLEQRDGSGHALTKRLLERCNHLSEEVCIATLKLFDTLLQKEEEHIYHCLLLRNLLSRGYLRKKTPPPDSGVLSLGSGQLLSEPQNPLKDEGSSIPDSNTLTSHNVSDSEANGNLEMNMVDKQSEVAEREGSAVTQLTNDMADAKVSDVTHSPSDDTSDSKLPSESQQCKEDSDGVNSSNTTESSETSSVTSSSTSSQITSSPTTSSSSSDYLRSPVSGRSEVHKVVNCFLSLLPEEAKSSYQTADSGYDMYLRDAHRLFAIQETVCKPWNWPKTAVTLSEYATKPFYEGSFLHMLLEKLLHLLDQSYSVNLLLTALISKVVMIPHPNLHEFLLDPYLPMLEGTRTLHSVLLKITGEVRHHQQADAAFSQKLVLARKQLLGLVPTIHRSQEVTPLLKRQRSLHRQKARFEDQARMEAVIVLEEFCKELSAIAFVKHHAAVTRF</sequence>
<evidence type="ECO:0000313" key="4">
    <source>
        <dbReference type="Proteomes" id="UP000694888"/>
    </source>
</evidence>
<gene>
    <name evidence="5 6" type="primary">LOC101848102</name>
</gene>
<dbReference type="InterPro" id="IPR019384">
    <property type="entry name" value="FHIP"/>
</dbReference>
<feature type="domain" description="FHF complex subunit HOOK-interacting protein C-terminal" evidence="3">
    <location>
        <begin position="668"/>
        <end position="760"/>
    </location>
</feature>
<comment type="similarity">
    <text evidence="1">Belongs to the FHIP family.</text>
</comment>
<dbReference type="Pfam" id="PF19314">
    <property type="entry name" value="DUF5917"/>
    <property type="match status" value="1"/>
</dbReference>
<name>A0ABM1VQ45_APLCA</name>
<dbReference type="Pfam" id="PF10257">
    <property type="entry name" value="RAI16-like"/>
    <property type="match status" value="1"/>
</dbReference>
<dbReference type="Pfam" id="PF19311">
    <property type="entry name" value="KELAA"/>
    <property type="match status" value="1"/>
</dbReference>
<dbReference type="RefSeq" id="XP_005093975.1">
    <property type="nucleotide sequence ID" value="XM_005093918.3"/>
</dbReference>